<comment type="similarity">
    <text evidence="1">Belongs to the transposase IS21/IS408/IS1162 family.</text>
</comment>
<dbReference type="GO" id="GO:0003676">
    <property type="term" value="F:nucleic acid binding"/>
    <property type="evidence" value="ECO:0007669"/>
    <property type="project" value="InterPro"/>
</dbReference>
<dbReference type="NCBIfam" id="NF033546">
    <property type="entry name" value="transpos_IS21"/>
    <property type="match status" value="1"/>
</dbReference>
<dbReference type="PROSITE" id="PS50994">
    <property type="entry name" value="INTEGRASE"/>
    <property type="match status" value="1"/>
</dbReference>
<dbReference type="AlphaFoldDB" id="T1AQQ7"/>
<dbReference type="EMBL" id="AUZX01011091">
    <property type="protein sequence ID" value="EQD44395.1"/>
    <property type="molecule type" value="Genomic_DNA"/>
</dbReference>
<name>T1AQQ7_9ZZZZ</name>
<evidence type="ECO:0000256" key="1">
    <source>
        <dbReference type="ARBA" id="ARBA00009277"/>
    </source>
</evidence>
<reference evidence="3" key="2">
    <citation type="journal article" date="2014" name="ISME J.">
        <title>Microbial stratification in low pH oxic and suboxic macroscopic growths along an acid mine drainage.</title>
        <authorList>
            <person name="Mendez-Garcia C."/>
            <person name="Mesa V."/>
            <person name="Sprenger R.R."/>
            <person name="Richter M."/>
            <person name="Diez M.S."/>
            <person name="Solano J."/>
            <person name="Bargiela R."/>
            <person name="Golyshina O.V."/>
            <person name="Manteca A."/>
            <person name="Ramos J.L."/>
            <person name="Gallego J.R."/>
            <person name="Llorente I."/>
            <person name="Martins Dos Santos V.A."/>
            <person name="Jensen O.N."/>
            <person name="Pelaez A.I."/>
            <person name="Sanchez J."/>
            <person name="Ferrer M."/>
        </authorList>
    </citation>
    <scope>NUCLEOTIDE SEQUENCE</scope>
</reference>
<dbReference type="SUPFAM" id="SSF53098">
    <property type="entry name" value="Ribonuclease H-like"/>
    <property type="match status" value="1"/>
</dbReference>
<accession>T1AQQ7</accession>
<dbReference type="InterPro" id="IPR001584">
    <property type="entry name" value="Integrase_cat-core"/>
</dbReference>
<dbReference type="PANTHER" id="PTHR35004">
    <property type="entry name" value="TRANSPOSASE RV3428C-RELATED"/>
    <property type="match status" value="1"/>
</dbReference>
<comment type="caution">
    <text evidence="3">The sequence shown here is derived from an EMBL/GenBank/DDBJ whole genome shotgun (WGS) entry which is preliminary data.</text>
</comment>
<dbReference type="GO" id="GO:0015074">
    <property type="term" value="P:DNA integration"/>
    <property type="evidence" value="ECO:0007669"/>
    <property type="project" value="InterPro"/>
</dbReference>
<gene>
    <name evidence="3" type="ORF">B1A_15118</name>
</gene>
<dbReference type="PANTHER" id="PTHR35004:SF6">
    <property type="entry name" value="TRANSPOSASE"/>
    <property type="match status" value="1"/>
</dbReference>
<organism evidence="3">
    <name type="scientific">mine drainage metagenome</name>
    <dbReference type="NCBI Taxonomy" id="410659"/>
    <lineage>
        <taxon>unclassified sequences</taxon>
        <taxon>metagenomes</taxon>
        <taxon>ecological metagenomes</taxon>
    </lineage>
</organism>
<sequence length="349" mass="39553">MIDGFVKDGLISAPAILSRIEPLGYSSKETTIRNYVKSIKPNIRPHAKATIRYESKPGAQIQLDWGLFGYDDHRGTRRNIAGLMVTMGYSRRVYLEFALTADIYGFSTCLINALYYFGGITDAFLTDHMKTVVLGGSTTQGWDLNSHTSDLAKYLGISIKLAPVRRPQTKGKVERGIRYAKDNFWPARTFTNLADLNEQALSWCRQTDTRVHNGLGETPLEAFANESPYLRPLPKRSELYQFERQFRKVGADGFFSFAGVRYGVPWRFSHRVVSVIVENNALLVFLDEELIATHALSYKKRSMVYLPEQYKGIERHGSFIGPVPIARQYVDTQVQQRSLGVYEEVSLNA</sequence>
<evidence type="ECO:0000259" key="2">
    <source>
        <dbReference type="PROSITE" id="PS50994"/>
    </source>
</evidence>
<proteinExistence type="inferred from homology"/>
<dbReference type="Pfam" id="PF22483">
    <property type="entry name" value="Mu-transpos_C_2"/>
    <property type="match status" value="1"/>
</dbReference>
<dbReference type="InterPro" id="IPR054353">
    <property type="entry name" value="IstA-like_C"/>
</dbReference>
<dbReference type="Gene3D" id="3.30.420.10">
    <property type="entry name" value="Ribonuclease H-like superfamily/Ribonuclease H"/>
    <property type="match status" value="1"/>
</dbReference>
<evidence type="ECO:0000313" key="3">
    <source>
        <dbReference type="EMBL" id="EQD44395.1"/>
    </source>
</evidence>
<protein>
    <submittedName>
        <fullName evidence="3">Integrase catalytic region</fullName>
    </submittedName>
</protein>
<dbReference type="InterPro" id="IPR036397">
    <property type="entry name" value="RNaseH_sf"/>
</dbReference>
<feature type="domain" description="Integrase catalytic" evidence="2">
    <location>
        <begin position="53"/>
        <end position="227"/>
    </location>
</feature>
<reference evidence="3" key="1">
    <citation type="submission" date="2013-08" db="EMBL/GenBank/DDBJ databases">
        <authorList>
            <person name="Mendez C."/>
            <person name="Richter M."/>
            <person name="Ferrer M."/>
            <person name="Sanchez J."/>
        </authorList>
    </citation>
    <scope>NUCLEOTIDE SEQUENCE</scope>
</reference>
<dbReference type="InterPro" id="IPR012337">
    <property type="entry name" value="RNaseH-like_sf"/>
</dbReference>